<dbReference type="SUPFAM" id="SSF46785">
    <property type="entry name" value="Winged helix' DNA-binding domain"/>
    <property type="match status" value="1"/>
</dbReference>
<reference evidence="2" key="1">
    <citation type="submission" date="2016-01" db="EMBL/GenBank/DDBJ databases">
        <authorList>
            <person name="Mitreva M."/>
            <person name="Pepin K.H."/>
            <person name="Mihindukulasuriya K.A."/>
            <person name="Fulton R."/>
            <person name="Fronick C."/>
            <person name="O'Laughlin M."/>
            <person name="Miner T."/>
            <person name="Herter B."/>
            <person name="Rosa B.A."/>
            <person name="Cordes M."/>
            <person name="Tomlinson C."/>
            <person name="Wollam A."/>
            <person name="Palsikar V.B."/>
            <person name="Mardis E.R."/>
            <person name="Wilson R.K."/>
        </authorList>
    </citation>
    <scope>NUCLEOTIDE SEQUENCE [LARGE SCALE GENOMIC DNA]</scope>
    <source>
        <strain evidence="2">MJR8151</strain>
    </source>
</reference>
<keyword evidence="2" id="KW-1185">Reference proteome</keyword>
<gene>
    <name evidence="1" type="ORF">HMPREF3200_01862</name>
</gene>
<sequence>MILIAVAKATRKVFMEKIIVKSKLFYGLDESTIHHILSCIDHKILVFSKGGYLYDFSKGFKAGIVLKGRIDLSTIDDDKEIIDRIYEASDSFSLNFSSLTDRFIVAKKDSEVLALDVSKIFEKNKRSCSSRPIIMENIINLYNEQISYLTYKLDIYSKPKIREKINKYIDKYGKDSLFSNKLSREDLAKFLACNRPALSRELSLMIKEGLI</sequence>
<dbReference type="PATRIC" id="fig|33036.3.peg.1840"/>
<protein>
    <recommendedName>
        <fullName evidence="3">Transcriptional regulator, Crp/Fnr family</fullName>
    </recommendedName>
</protein>
<dbReference type="InterPro" id="IPR018490">
    <property type="entry name" value="cNMP-bd_dom_sf"/>
</dbReference>
<dbReference type="SUPFAM" id="SSF51206">
    <property type="entry name" value="cAMP-binding domain-like"/>
    <property type="match status" value="1"/>
</dbReference>
<accession>A0A133K9Y4</accession>
<evidence type="ECO:0000313" key="1">
    <source>
        <dbReference type="EMBL" id="KWZ76363.1"/>
    </source>
</evidence>
<evidence type="ECO:0000313" key="2">
    <source>
        <dbReference type="Proteomes" id="UP000070383"/>
    </source>
</evidence>
<dbReference type="STRING" id="33036.HMPREF3200_01862"/>
<name>A0A133K9Y4_9FIRM</name>
<evidence type="ECO:0008006" key="3">
    <source>
        <dbReference type="Google" id="ProtNLM"/>
    </source>
</evidence>
<proteinExistence type="predicted"/>
<dbReference type="EMBL" id="LRPM01000089">
    <property type="protein sequence ID" value="KWZ76363.1"/>
    <property type="molecule type" value="Genomic_DNA"/>
</dbReference>
<dbReference type="AlphaFoldDB" id="A0A133K9Y4"/>
<dbReference type="InterPro" id="IPR036390">
    <property type="entry name" value="WH_DNA-bd_sf"/>
</dbReference>
<dbReference type="Proteomes" id="UP000070383">
    <property type="component" value="Unassembled WGS sequence"/>
</dbReference>
<dbReference type="Gene3D" id="2.60.120.10">
    <property type="entry name" value="Jelly Rolls"/>
    <property type="match status" value="1"/>
</dbReference>
<dbReference type="InterPro" id="IPR014710">
    <property type="entry name" value="RmlC-like_jellyroll"/>
</dbReference>
<organism evidence="1 2">
    <name type="scientific">Anaerococcus tetradius</name>
    <dbReference type="NCBI Taxonomy" id="33036"/>
    <lineage>
        <taxon>Bacteria</taxon>
        <taxon>Bacillati</taxon>
        <taxon>Bacillota</taxon>
        <taxon>Tissierellia</taxon>
        <taxon>Tissierellales</taxon>
        <taxon>Peptoniphilaceae</taxon>
        <taxon>Anaerococcus</taxon>
    </lineage>
</organism>
<comment type="caution">
    <text evidence="1">The sequence shown here is derived from an EMBL/GenBank/DDBJ whole genome shotgun (WGS) entry which is preliminary data.</text>
</comment>